<evidence type="ECO:0000313" key="1">
    <source>
        <dbReference type="EMBL" id="KAL1495711.1"/>
    </source>
</evidence>
<dbReference type="AlphaFoldDB" id="A0AB34ID51"/>
<comment type="caution">
    <text evidence="1">The sequence shown here is derived from an EMBL/GenBank/DDBJ whole genome shotgun (WGS) entry which is preliminary data.</text>
</comment>
<keyword evidence="2" id="KW-1185">Reference proteome</keyword>
<protein>
    <submittedName>
        <fullName evidence="1">Uncharacterized protein</fullName>
    </submittedName>
</protein>
<accession>A0AB34ID51</accession>
<name>A0AB34ID51_PRYPA</name>
<proteinExistence type="predicted"/>
<gene>
    <name evidence="1" type="ORF">AB1Y20_016574</name>
</gene>
<sequence>MQECAESIACPRLRTAHPRLALVAELVSTIYHSLALTQTRGRHRLSSLFNDEGMRLQSIKAASKQRRGVRTCLEARPRPKEEPLAIRKPTALFWGGGG</sequence>
<dbReference type="EMBL" id="JBGBPQ010000031">
    <property type="protein sequence ID" value="KAL1495711.1"/>
    <property type="molecule type" value="Genomic_DNA"/>
</dbReference>
<dbReference type="Proteomes" id="UP001515480">
    <property type="component" value="Unassembled WGS sequence"/>
</dbReference>
<evidence type="ECO:0000313" key="2">
    <source>
        <dbReference type="Proteomes" id="UP001515480"/>
    </source>
</evidence>
<reference evidence="1 2" key="1">
    <citation type="journal article" date="2024" name="Science">
        <title>Giant polyketide synthase enzymes in the biosynthesis of giant marine polyether toxins.</title>
        <authorList>
            <person name="Fallon T.R."/>
            <person name="Shende V.V."/>
            <person name="Wierzbicki I.H."/>
            <person name="Pendleton A.L."/>
            <person name="Watervoot N.F."/>
            <person name="Auber R.P."/>
            <person name="Gonzalez D.J."/>
            <person name="Wisecaver J.H."/>
            <person name="Moore B.S."/>
        </authorList>
    </citation>
    <scope>NUCLEOTIDE SEQUENCE [LARGE SCALE GENOMIC DNA]</scope>
    <source>
        <strain evidence="1 2">12B1</strain>
    </source>
</reference>
<organism evidence="1 2">
    <name type="scientific">Prymnesium parvum</name>
    <name type="common">Toxic golden alga</name>
    <dbReference type="NCBI Taxonomy" id="97485"/>
    <lineage>
        <taxon>Eukaryota</taxon>
        <taxon>Haptista</taxon>
        <taxon>Haptophyta</taxon>
        <taxon>Prymnesiophyceae</taxon>
        <taxon>Prymnesiales</taxon>
        <taxon>Prymnesiaceae</taxon>
        <taxon>Prymnesium</taxon>
    </lineage>
</organism>